<evidence type="ECO:0000313" key="1">
    <source>
        <dbReference type="EMBL" id="CCK24508.1"/>
    </source>
</evidence>
<reference evidence="1 2" key="1">
    <citation type="journal article" date="2012" name="J. Bacteriol.">
        <title>Genome sequence of the bacterium Streptomyces davawensis JCM 4913 and heterologous production of the unique antibiotic roseoflavin.</title>
        <authorList>
            <person name="Jankowitsch F."/>
            <person name="Schwarz J."/>
            <person name="Ruckert C."/>
            <person name="Gust B."/>
            <person name="Szczepanowski R."/>
            <person name="Blom J."/>
            <person name="Pelzer S."/>
            <person name="Kalinowski J."/>
            <person name="Mack M."/>
        </authorList>
    </citation>
    <scope>NUCLEOTIDE SEQUENCE [LARGE SCALE GENOMIC DNA]</scope>
    <source>
        <strain evidence="2">DSM 101723 / JCM 4913 / KCC S-0913 / 768</strain>
    </source>
</reference>
<protein>
    <submittedName>
        <fullName evidence="1">Hydrolase</fullName>
    </submittedName>
</protein>
<dbReference type="InterPro" id="IPR010662">
    <property type="entry name" value="RBBP9/YdeN"/>
</dbReference>
<dbReference type="STRING" id="1214101.BN159_0129"/>
<dbReference type="GO" id="GO:0016787">
    <property type="term" value="F:hydrolase activity"/>
    <property type="evidence" value="ECO:0007669"/>
    <property type="project" value="UniProtKB-KW"/>
</dbReference>
<evidence type="ECO:0000313" key="2">
    <source>
        <dbReference type="Proteomes" id="UP000008043"/>
    </source>
</evidence>
<gene>
    <name evidence="1" type="ORF">BN159_0129</name>
</gene>
<sequence length="207" mass="21688">MSSTPQSTVVIVPGLRDHVADHWQTRLAERLAEAGRTVRTVPPLEGERLALDAQVANLAATLASLHGPVLLVAHSAGVITTVHWAARRKAQVRGALLATPPDFETPLPHGYPTPAELARHGWTPVPRGRLPFPSIVAASANDPLCTPDRAAALARGWGSHLVELGAVGHLNPASGHGEWLLAEELIGQLESNAVSLPLGATPAGERG</sequence>
<dbReference type="Gene3D" id="3.40.50.1820">
    <property type="entry name" value="alpha/beta hydrolase"/>
    <property type="match status" value="1"/>
</dbReference>
<keyword evidence="1" id="KW-0378">Hydrolase</keyword>
<dbReference type="KEGG" id="sdv:BN159_0129"/>
<dbReference type="OrthoDB" id="9804993at2"/>
<keyword evidence="2" id="KW-1185">Reference proteome</keyword>
<accession>K4QU97</accession>
<dbReference type="PATRIC" id="fig|1214101.3.peg.126"/>
<dbReference type="eggNOG" id="COG3545">
    <property type="taxonomic scope" value="Bacteria"/>
</dbReference>
<dbReference type="HOGENOM" id="CLU_088863_2_2_11"/>
<dbReference type="Proteomes" id="UP000008043">
    <property type="component" value="Chromosome"/>
</dbReference>
<dbReference type="EMBL" id="HE971709">
    <property type="protein sequence ID" value="CCK24508.1"/>
    <property type="molecule type" value="Genomic_DNA"/>
</dbReference>
<dbReference type="Pfam" id="PF06821">
    <property type="entry name" value="Ser_hydrolase"/>
    <property type="match status" value="1"/>
</dbReference>
<dbReference type="InterPro" id="IPR029058">
    <property type="entry name" value="AB_hydrolase_fold"/>
</dbReference>
<dbReference type="SUPFAM" id="SSF53474">
    <property type="entry name" value="alpha/beta-Hydrolases"/>
    <property type="match status" value="1"/>
</dbReference>
<dbReference type="RefSeq" id="WP_015654913.1">
    <property type="nucleotide sequence ID" value="NC_020504.1"/>
</dbReference>
<dbReference type="AlphaFoldDB" id="K4QU97"/>
<name>K4QU97_STRDJ</name>
<organism evidence="1 2">
    <name type="scientific">Streptomyces davaonensis (strain DSM 101723 / JCM 4913 / KCC S-0913 / 768)</name>
    <dbReference type="NCBI Taxonomy" id="1214101"/>
    <lineage>
        <taxon>Bacteria</taxon>
        <taxon>Bacillati</taxon>
        <taxon>Actinomycetota</taxon>
        <taxon>Actinomycetes</taxon>
        <taxon>Kitasatosporales</taxon>
        <taxon>Streptomycetaceae</taxon>
        <taxon>Streptomyces</taxon>
    </lineage>
</organism>
<proteinExistence type="predicted"/>